<dbReference type="InterPro" id="IPR050229">
    <property type="entry name" value="GlpE_sulfurtransferase"/>
</dbReference>
<dbReference type="Gene3D" id="3.40.250.10">
    <property type="entry name" value="Rhodanese-like domain"/>
    <property type="match status" value="1"/>
</dbReference>
<dbReference type="InterPro" id="IPR036873">
    <property type="entry name" value="Rhodanese-like_dom_sf"/>
</dbReference>
<evidence type="ECO:0000313" key="2">
    <source>
        <dbReference type="EMBL" id="TCC21641.1"/>
    </source>
</evidence>
<dbReference type="InterPro" id="IPR001307">
    <property type="entry name" value="Thiosulphate_STrfase_CS"/>
</dbReference>
<dbReference type="SMART" id="SM00450">
    <property type="entry name" value="RHOD"/>
    <property type="match status" value="1"/>
</dbReference>
<sequence length="100" mass="10652">MREIDTDQLASALGSRATVVDVREPREYAGGHVPGAVNIPMGRLSGRLDEIDRTAPVYVVCATGNRSSAMTDYLIAAGFDAYNVAGGTTAWSRSGRPTHR</sequence>
<dbReference type="InterPro" id="IPR001763">
    <property type="entry name" value="Rhodanese-like_dom"/>
</dbReference>
<proteinExistence type="predicted"/>
<dbReference type="PROSITE" id="PS00380">
    <property type="entry name" value="RHODANESE_1"/>
    <property type="match status" value="1"/>
</dbReference>
<dbReference type="CDD" id="cd00158">
    <property type="entry name" value="RHOD"/>
    <property type="match status" value="1"/>
</dbReference>
<dbReference type="GO" id="GO:0004792">
    <property type="term" value="F:thiosulfate-cyanide sulfurtransferase activity"/>
    <property type="evidence" value="ECO:0007669"/>
    <property type="project" value="InterPro"/>
</dbReference>
<dbReference type="RefSeq" id="WP_131295442.1">
    <property type="nucleotide sequence ID" value="NZ_SJKA01000019.1"/>
</dbReference>
<keyword evidence="3" id="KW-1185">Reference proteome</keyword>
<evidence type="ECO:0000313" key="3">
    <source>
        <dbReference type="Proteomes" id="UP000292695"/>
    </source>
</evidence>
<reference evidence="2 3" key="1">
    <citation type="submission" date="2019-02" db="EMBL/GenBank/DDBJ databases">
        <title>Kribbella capetownensis sp. nov. and Kribbella speibonae sp. nov., isolated from soil.</title>
        <authorList>
            <person name="Curtis S.M."/>
            <person name="Norton I."/>
            <person name="Everest G.J."/>
            <person name="Meyers P.R."/>
        </authorList>
    </citation>
    <scope>NUCLEOTIDE SEQUENCE [LARGE SCALE GENOMIC DNA]</scope>
    <source>
        <strain evidence="2 3">DSM 27082</strain>
    </source>
</reference>
<gene>
    <name evidence="2" type="ORF">E0H50_35780</name>
</gene>
<protein>
    <submittedName>
        <fullName evidence="2">Rhodanese-like domain-containing protein</fullName>
    </submittedName>
</protein>
<dbReference type="Pfam" id="PF00581">
    <property type="entry name" value="Rhodanese"/>
    <property type="match status" value="1"/>
</dbReference>
<dbReference type="OrthoDB" id="9800872at2"/>
<dbReference type="PANTHER" id="PTHR43031">
    <property type="entry name" value="FAD-DEPENDENT OXIDOREDUCTASE"/>
    <property type="match status" value="1"/>
</dbReference>
<dbReference type="AlphaFoldDB" id="A0A4R0I3P8"/>
<evidence type="ECO:0000259" key="1">
    <source>
        <dbReference type="PROSITE" id="PS50206"/>
    </source>
</evidence>
<dbReference type="EMBL" id="SJKA01000019">
    <property type="protein sequence ID" value="TCC21641.1"/>
    <property type="molecule type" value="Genomic_DNA"/>
</dbReference>
<feature type="domain" description="Rhodanese" evidence="1">
    <location>
        <begin position="13"/>
        <end position="100"/>
    </location>
</feature>
<organism evidence="2 3">
    <name type="scientific">Kribbella sindirgiensis</name>
    <dbReference type="NCBI Taxonomy" id="1124744"/>
    <lineage>
        <taxon>Bacteria</taxon>
        <taxon>Bacillati</taxon>
        <taxon>Actinomycetota</taxon>
        <taxon>Actinomycetes</taxon>
        <taxon>Propionibacteriales</taxon>
        <taxon>Kribbellaceae</taxon>
        <taxon>Kribbella</taxon>
    </lineage>
</organism>
<name>A0A4R0I3P8_9ACTN</name>
<dbReference type="Proteomes" id="UP000292695">
    <property type="component" value="Unassembled WGS sequence"/>
</dbReference>
<dbReference type="SUPFAM" id="SSF52821">
    <property type="entry name" value="Rhodanese/Cell cycle control phosphatase"/>
    <property type="match status" value="1"/>
</dbReference>
<accession>A0A4R0I3P8</accession>
<dbReference type="PANTHER" id="PTHR43031:SF1">
    <property type="entry name" value="PYRIDINE NUCLEOTIDE-DISULPHIDE OXIDOREDUCTASE"/>
    <property type="match status" value="1"/>
</dbReference>
<dbReference type="PROSITE" id="PS50206">
    <property type="entry name" value="RHODANESE_3"/>
    <property type="match status" value="1"/>
</dbReference>
<comment type="caution">
    <text evidence="2">The sequence shown here is derived from an EMBL/GenBank/DDBJ whole genome shotgun (WGS) entry which is preliminary data.</text>
</comment>